<evidence type="ECO:0000313" key="2">
    <source>
        <dbReference type="Proteomes" id="UP000009168"/>
    </source>
</evidence>
<reference evidence="2" key="1">
    <citation type="journal article" date="2006" name="PLoS Biol.">
        <title>Macronuclear genome sequence of the ciliate Tetrahymena thermophila, a model eukaryote.</title>
        <authorList>
            <person name="Eisen J.A."/>
            <person name="Coyne R.S."/>
            <person name="Wu M."/>
            <person name="Wu D."/>
            <person name="Thiagarajan M."/>
            <person name="Wortman J.R."/>
            <person name="Badger J.H."/>
            <person name="Ren Q."/>
            <person name="Amedeo P."/>
            <person name="Jones K.M."/>
            <person name="Tallon L.J."/>
            <person name="Delcher A.L."/>
            <person name="Salzberg S.L."/>
            <person name="Silva J.C."/>
            <person name="Haas B.J."/>
            <person name="Majoros W.H."/>
            <person name="Farzad M."/>
            <person name="Carlton J.M."/>
            <person name="Smith R.K. Jr."/>
            <person name="Garg J."/>
            <person name="Pearlman R.E."/>
            <person name="Karrer K.M."/>
            <person name="Sun L."/>
            <person name="Manning G."/>
            <person name="Elde N.C."/>
            <person name="Turkewitz A.P."/>
            <person name="Asai D.J."/>
            <person name="Wilkes D.E."/>
            <person name="Wang Y."/>
            <person name="Cai H."/>
            <person name="Collins K."/>
            <person name="Stewart B.A."/>
            <person name="Lee S.R."/>
            <person name="Wilamowska K."/>
            <person name="Weinberg Z."/>
            <person name="Ruzzo W.L."/>
            <person name="Wloga D."/>
            <person name="Gaertig J."/>
            <person name="Frankel J."/>
            <person name="Tsao C.-C."/>
            <person name="Gorovsky M.A."/>
            <person name="Keeling P.J."/>
            <person name="Waller R.F."/>
            <person name="Patron N.J."/>
            <person name="Cherry J.M."/>
            <person name="Stover N.A."/>
            <person name="Krieger C.J."/>
            <person name="del Toro C."/>
            <person name="Ryder H.F."/>
            <person name="Williamson S.C."/>
            <person name="Barbeau R.A."/>
            <person name="Hamilton E.P."/>
            <person name="Orias E."/>
        </authorList>
    </citation>
    <scope>NUCLEOTIDE SEQUENCE [LARGE SCALE GENOMIC DNA]</scope>
    <source>
        <strain evidence="2">SB210</strain>
    </source>
</reference>
<dbReference type="GeneID" id="7839979"/>
<dbReference type="AlphaFoldDB" id="I7LVQ6"/>
<gene>
    <name evidence="1" type="ORF">TTHERM_00137890</name>
</gene>
<organism evidence="1 2">
    <name type="scientific">Tetrahymena thermophila (strain SB210)</name>
    <dbReference type="NCBI Taxonomy" id="312017"/>
    <lineage>
        <taxon>Eukaryota</taxon>
        <taxon>Sar</taxon>
        <taxon>Alveolata</taxon>
        <taxon>Ciliophora</taxon>
        <taxon>Intramacronucleata</taxon>
        <taxon>Oligohymenophorea</taxon>
        <taxon>Hymenostomatida</taxon>
        <taxon>Tetrahymenina</taxon>
        <taxon>Tetrahymenidae</taxon>
        <taxon>Tetrahymena</taxon>
    </lineage>
</organism>
<sequence length="279" mass="32256">MTSLNEKLSLFDENKFNEDNGEFAELMKTQLVSQMTTAIQEGRDLFSKLQTHYKEYYQNGFTMSIPFQKEFKRIAHSCKGQAKLCYVYKMYEILAALQDAIGSSNRNEIDKQMYESFAFKKKYFECLYAVKGENVEEPDFDLRQFDEFTHLNLASNYQSAPINSKSFTFSQIGNQSIAQNMPSQENQRNKVLVSETRNEVVENIKPKKEIQAAAPQQNGDEQPGQLLNVGEIKIIESMDNLYSICKQNREKGDQLFIFRKPQISHEDLPIDSSLMCSIF</sequence>
<dbReference type="EMBL" id="GG662639">
    <property type="protein sequence ID" value="EAR99526.1"/>
    <property type="molecule type" value="Genomic_DNA"/>
</dbReference>
<name>I7LVQ6_TETTS</name>
<proteinExistence type="predicted"/>
<protein>
    <submittedName>
        <fullName evidence="1">Uncharacterized protein</fullName>
    </submittedName>
</protein>
<dbReference type="KEGG" id="tet:TTHERM_00137890"/>
<dbReference type="HOGENOM" id="CLU_999200_0_0_1"/>
<accession>I7LVQ6</accession>
<keyword evidence="2" id="KW-1185">Reference proteome</keyword>
<dbReference type="RefSeq" id="XP_001019771.1">
    <property type="nucleotide sequence ID" value="XM_001019771.3"/>
</dbReference>
<evidence type="ECO:0000313" key="1">
    <source>
        <dbReference type="EMBL" id="EAR99526.1"/>
    </source>
</evidence>
<dbReference type="Proteomes" id="UP000009168">
    <property type="component" value="Unassembled WGS sequence"/>
</dbReference>
<dbReference type="InParanoid" id="I7LVQ6"/>